<dbReference type="PRINTS" id="PR00081">
    <property type="entry name" value="GDHRDH"/>
</dbReference>
<proteinExistence type="inferred from homology"/>
<dbReference type="STRING" id="596151.DesfrDRAFT_4107"/>
<feature type="domain" description="Ketoreductase" evidence="4">
    <location>
        <begin position="16"/>
        <end position="203"/>
    </location>
</feature>
<dbReference type="EMBL" id="AECZ01000062">
    <property type="protein sequence ID" value="EFL49155.1"/>
    <property type="molecule type" value="Genomic_DNA"/>
</dbReference>
<dbReference type="SUPFAM" id="SSF51735">
    <property type="entry name" value="NAD(P)-binding Rossmann-fold domains"/>
    <property type="match status" value="1"/>
</dbReference>
<evidence type="ECO:0000259" key="4">
    <source>
        <dbReference type="SMART" id="SM00822"/>
    </source>
</evidence>
<reference evidence="5 6" key="1">
    <citation type="submission" date="2010-08" db="EMBL/GenBank/DDBJ databases">
        <title>The draft genome of Desulfovibrio fructosovorans JJ.</title>
        <authorList>
            <consortium name="US DOE Joint Genome Institute (JGI-PGF)"/>
            <person name="Lucas S."/>
            <person name="Copeland A."/>
            <person name="Lapidus A."/>
            <person name="Cheng J.-F."/>
            <person name="Bruce D."/>
            <person name="Goodwin L."/>
            <person name="Pitluck S."/>
            <person name="Land M.L."/>
            <person name="Hauser L."/>
            <person name="Chang Y.-J."/>
            <person name="Jeffries C."/>
            <person name="Wall J.D."/>
            <person name="Stahl D.A."/>
            <person name="Arkin A.P."/>
            <person name="Dehal P."/>
            <person name="Stolyar S.M."/>
            <person name="Hazen T.C."/>
            <person name="Woyke T.J."/>
        </authorList>
    </citation>
    <scope>NUCLEOTIDE SEQUENCE [LARGE SCALE GENOMIC DNA]</scope>
    <source>
        <strain evidence="5 6">JJ</strain>
    </source>
</reference>
<accession>E1K2K7</accession>
<dbReference type="InterPro" id="IPR036291">
    <property type="entry name" value="NAD(P)-bd_dom_sf"/>
</dbReference>
<evidence type="ECO:0000256" key="1">
    <source>
        <dbReference type="ARBA" id="ARBA00006484"/>
    </source>
</evidence>
<dbReference type="FunFam" id="3.40.50.720:FF:000047">
    <property type="entry name" value="NADP-dependent L-serine/L-allo-threonine dehydrogenase"/>
    <property type="match status" value="1"/>
</dbReference>
<protein>
    <submittedName>
        <fullName evidence="5">Short-chain dehydrogenase/reductase SDR</fullName>
    </submittedName>
</protein>
<dbReference type="InterPro" id="IPR020904">
    <property type="entry name" value="Sc_DH/Rdtase_CS"/>
</dbReference>
<dbReference type="AlphaFoldDB" id="E1K2K7"/>
<dbReference type="InterPro" id="IPR002347">
    <property type="entry name" value="SDR_fam"/>
</dbReference>
<keyword evidence="6" id="KW-1185">Reference proteome</keyword>
<dbReference type="PANTHER" id="PTHR43115:SF4">
    <property type="entry name" value="DEHYDROGENASE_REDUCTASE SDR FAMILY MEMBER 11"/>
    <property type="match status" value="1"/>
</dbReference>
<dbReference type="PANTHER" id="PTHR43115">
    <property type="entry name" value="DEHYDROGENASE/REDUCTASE SDR FAMILY MEMBER 11"/>
    <property type="match status" value="1"/>
</dbReference>
<evidence type="ECO:0000313" key="5">
    <source>
        <dbReference type="EMBL" id="EFL49155.1"/>
    </source>
</evidence>
<evidence type="ECO:0000313" key="6">
    <source>
        <dbReference type="Proteomes" id="UP000006250"/>
    </source>
</evidence>
<dbReference type="Gene3D" id="3.40.50.720">
    <property type="entry name" value="NAD(P)-binding Rossmann-like Domain"/>
    <property type="match status" value="1"/>
</dbReference>
<dbReference type="eggNOG" id="COG4221">
    <property type="taxonomic scope" value="Bacteria"/>
</dbReference>
<dbReference type="InterPro" id="IPR057326">
    <property type="entry name" value="KR_dom"/>
</dbReference>
<keyword evidence="2" id="KW-0560">Oxidoreductase</keyword>
<dbReference type="GO" id="GO:0016616">
    <property type="term" value="F:oxidoreductase activity, acting on the CH-OH group of donors, NAD or NADP as acceptor"/>
    <property type="evidence" value="ECO:0007669"/>
    <property type="project" value="UniProtKB-ARBA"/>
</dbReference>
<name>E1K2K7_SOLFR</name>
<evidence type="ECO:0000256" key="2">
    <source>
        <dbReference type="ARBA" id="ARBA00023002"/>
    </source>
</evidence>
<dbReference type="PRINTS" id="PR00080">
    <property type="entry name" value="SDRFAMILY"/>
</dbReference>
<comment type="similarity">
    <text evidence="1 3">Belongs to the short-chain dehydrogenases/reductases (SDR) family.</text>
</comment>
<dbReference type="SMART" id="SM00822">
    <property type="entry name" value="PKS_KR"/>
    <property type="match status" value="1"/>
</dbReference>
<comment type="caution">
    <text evidence="5">The sequence shown here is derived from an EMBL/GenBank/DDBJ whole genome shotgun (WGS) entry which is preliminary data.</text>
</comment>
<dbReference type="NCBIfam" id="NF038213">
    <property type="entry name" value="SDR_TniO_fam"/>
    <property type="match status" value="1"/>
</dbReference>
<sequence>MPYESPMKRPMLLAGKTAIVTGASSGIGRETALALAGEGANVVLAARRREELVALAEEIAKAGGKALPVSGDAGSVEDIEKLLAAALAWEASGGKYDIVVVNAGRGLAGSLLTSDESQWEALYKINVLGAAHLMRRAGAYLKERGTGDLVVVSSVVGRNISPVSGFYGSSKFAVSGMAEALRREICSAGVRVTTVMPGVVLSGFQKVAGYSDDFAKFAGEMGKLLEPGDLAEGIRWLLTLPQHVHVNEIMIRPTGAMYP</sequence>
<dbReference type="RefSeq" id="WP_005997160.1">
    <property type="nucleotide sequence ID" value="NZ_AECZ01000062.1"/>
</dbReference>
<gene>
    <name evidence="5" type="ORF">DesfrDRAFT_4107</name>
</gene>
<dbReference type="PROSITE" id="PS00061">
    <property type="entry name" value="ADH_SHORT"/>
    <property type="match status" value="1"/>
</dbReference>
<organism evidence="5 6">
    <name type="scientific">Solidesulfovibrio fructosivorans JJ]</name>
    <dbReference type="NCBI Taxonomy" id="596151"/>
    <lineage>
        <taxon>Bacteria</taxon>
        <taxon>Pseudomonadati</taxon>
        <taxon>Thermodesulfobacteriota</taxon>
        <taxon>Desulfovibrionia</taxon>
        <taxon>Desulfovibrionales</taxon>
        <taxon>Desulfovibrionaceae</taxon>
        <taxon>Solidesulfovibrio</taxon>
    </lineage>
</organism>
<evidence type="ECO:0000256" key="3">
    <source>
        <dbReference type="RuleBase" id="RU000363"/>
    </source>
</evidence>
<dbReference type="Pfam" id="PF00106">
    <property type="entry name" value="adh_short"/>
    <property type="match status" value="1"/>
</dbReference>
<dbReference type="Proteomes" id="UP000006250">
    <property type="component" value="Unassembled WGS sequence"/>
</dbReference>